<accession>A0A8C7GPN1</accession>
<dbReference type="GO" id="GO:0000139">
    <property type="term" value="C:Golgi membrane"/>
    <property type="evidence" value="ECO:0007669"/>
    <property type="project" value="UniProtKB-SubCell"/>
</dbReference>
<keyword evidence="7 11" id="KW-0653">Protein transport</keyword>
<keyword evidence="6 11" id="KW-0813">Transport</keyword>
<evidence type="ECO:0000313" key="14">
    <source>
        <dbReference type="Ensembl" id="ENSOKIP00005046766.1"/>
    </source>
</evidence>
<comment type="subunit">
    <text evidence="4">Component of the conserved oligomeric Golgi complex which is composed of eight different subunits and is required for normal Golgi morphology and localization.</text>
</comment>
<feature type="domain" description="Conserved oligomeric complex COG6 N-terminal" evidence="12">
    <location>
        <begin position="92"/>
        <end position="196"/>
    </location>
</feature>
<protein>
    <recommendedName>
        <fullName evidence="5 11">Conserved oligomeric Golgi complex subunit 6</fullName>
        <shortName evidence="11">COG complex subunit 6</shortName>
    </recommendedName>
    <alternativeName>
        <fullName evidence="10 11">Component of oligomeric Golgi complex 6</fullName>
    </alternativeName>
</protein>
<dbReference type="Ensembl" id="ENSOKIT00005049330.1">
    <property type="protein sequence ID" value="ENSOKIP00005046766.1"/>
    <property type="gene ID" value="ENSOKIG00005019263.1"/>
</dbReference>
<dbReference type="Proteomes" id="UP000694557">
    <property type="component" value="Unassembled WGS sequence"/>
</dbReference>
<evidence type="ECO:0000256" key="4">
    <source>
        <dbReference type="ARBA" id="ARBA00011166"/>
    </source>
</evidence>
<gene>
    <name evidence="14" type="primary">COG6</name>
    <name evidence="14" type="synonym">cog6</name>
</gene>
<evidence type="ECO:0000256" key="9">
    <source>
        <dbReference type="ARBA" id="ARBA00023136"/>
    </source>
</evidence>
<dbReference type="GO" id="GO:0015031">
    <property type="term" value="P:protein transport"/>
    <property type="evidence" value="ECO:0007669"/>
    <property type="project" value="UniProtKB-KW"/>
</dbReference>
<evidence type="ECO:0000259" key="12">
    <source>
        <dbReference type="Pfam" id="PF06419"/>
    </source>
</evidence>
<evidence type="ECO:0000256" key="3">
    <source>
        <dbReference type="ARBA" id="ARBA00011023"/>
    </source>
</evidence>
<organism evidence="14 15">
    <name type="scientific">Oncorhynchus kisutch</name>
    <name type="common">Coho salmon</name>
    <name type="synonym">Salmo kisutch</name>
    <dbReference type="NCBI Taxonomy" id="8019"/>
    <lineage>
        <taxon>Eukaryota</taxon>
        <taxon>Metazoa</taxon>
        <taxon>Chordata</taxon>
        <taxon>Craniata</taxon>
        <taxon>Vertebrata</taxon>
        <taxon>Euteleostomi</taxon>
        <taxon>Actinopterygii</taxon>
        <taxon>Neopterygii</taxon>
        <taxon>Teleostei</taxon>
        <taxon>Protacanthopterygii</taxon>
        <taxon>Salmoniformes</taxon>
        <taxon>Salmonidae</taxon>
        <taxon>Salmoninae</taxon>
        <taxon>Oncorhynchus</taxon>
    </lineage>
</organism>
<dbReference type="InterPro" id="IPR048369">
    <property type="entry name" value="COG6_C"/>
</dbReference>
<evidence type="ECO:0000256" key="11">
    <source>
        <dbReference type="RuleBase" id="RU365075"/>
    </source>
</evidence>
<dbReference type="SMART" id="SM01087">
    <property type="entry name" value="COG6"/>
    <property type="match status" value="1"/>
</dbReference>
<dbReference type="InterPro" id="IPR010490">
    <property type="entry name" value="COG6"/>
</dbReference>
<dbReference type="InterPro" id="IPR048368">
    <property type="entry name" value="COG6_N"/>
</dbReference>
<dbReference type="GO" id="GO:0006891">
    <property type="term" value="P:intra-Golgi vesicle-mediated transport"/>
    <property type="evidence" value="ECO:0007669"/>
    <property type="project" value="UniProtKB-UniRule"/>
</dbReference>
<feature type="domain" description="Conserved Oligomeric Golgi complex subunit 6 C-terminal" evidence="13">
    <location>
        <begin position="230"/>
        <end position="681"/>
    </location>
</feature>
<evidence type="ECO:0000256" key="2">
    <source>
        <dbReference type="ARBA" id="ARBA00004395"/>
    </source>
</evidence>
<comment type="similarity">
    <text evidence="3 11">Belongs to the COG6 family.</text>
</comment>
<keyword evidence="8 11" id="KW-0333">Golgi apparatus</keyword>
<dbReference type="Pfam" id="PF06419">
    <property type="entry name" value="COG6_N"/>
    <property type="match status" value="1"/>
</dbReference>
<evidence type="ECO:0000256" key="8">
    <source>
        <dbReference type="ARBA" id="ARBA00023034"/>
    </source>
</evidence>
<evidence type="ECO:0000259" key="13">
    <source>
        <dbReference type="Pfam" id="PF20653"/>
    </source>
</evidence>
<keyword evidence="15" id="KW-1185">Reference proteome</keyword>
<reference evidence="14" key="2">
    <citation type="submission" date="2025-09" db="UniProtKB">
        <authorList>
            <consortium name="Ensembl"/>
        </authorList>
    </citation>
    <scope>IDENTIFICATION</scope>
</reference>
<comment type="function">
    <text evidence="1 11">Required for normal Golgi function.</text>
</comment>
<evidence type="ECO:0000256" key="5">
    <source>
        <dbReference type="ARBA" id="ARBA00020973"/>
    </source>
</evidence>
<evidence type="ECO:0000256" key="10">
    <source>
        <dbReference type="ARBA" id="ARBA00031348"/>
    </source>
</evidence>
<name>A0A8C7GPN1_ONCKI</name>
<dbReference type="AlphaFoldDB" id="A0A8C7GPN1"/>
<proteinExistence type="inferred from homology"/>
<dbReference type="Pfam" id="PF20653">
    <property type="entry name" value="COG6_C"/>
    <property type="match status" value="1"/>
</dbReference>
<evidence type="ECO:0000256" key="7">
    <source>
        <dbReference type="ARBA" id="ARBA00022927"/>
    </source>
</evidence>
<dbReference type="GeneTree" id="ENSGT00390000013518"/>
<dbReference type="PANTHER" id="PTHR21506:SF0">
    <property type="entry name" value="CONSERVED OLIGOMERIC GOLGI COMPLEX SUBUNIT 6"/>
    <property type="match status" value="1"/>
</dbReference>
<reference evidence="14" key="1">
    <citation type="submission" date="2025-08" db="UniProtKB">
        <authorList>
            <consortium name="Ensembl"/>
        </authorList>
    </citation>
    <scope>IDENTIFICATION</scope>
</reference>
<dbReference type="PANTHER" id="PTHR21506">
    <property type="entry name" value="COMPONENT OF OLIGOMERIC GOLGI COMPLEX 6"/>
    <property type="match status" value="1"/>
</dbReference>
<evidence type="ECO:0000256" key="6">
    <source>
        <dbReference type="ARBA" id="ARBA00022448"/>
    </source>
</evidence>
<sequence length="682" mass="77141">MYYTKQDSFCLCVLCIYPDIYCRRTKHLPGLTWRRLFTMSENKVEMSTETALIQNSGNVPCQQNNPLSRKLNKILETRLDNDKEMLEALKALSVFFTENSLRTRRNLRGDIERRSLNINEEFARIFKDVKEELESVHEDVQAMSTCCEEMTSRLKVQFNLKLSLSPPSHRLEVRSQVAQAFLSKFQLSSEEMDTLRGVRDAPITEDFFKALSRVKNIHEDVRILLRTNQQTAGLDIMEQMAVLQETSYEQLYRWTQNECRGLTQESCDISPVLSQAMEALQDRPVLYKYTLDEFGTARRCVVVRGFIDALTRGGPGGTPRPIEMHSHDPMRYVGDMLAWLHQATASEKEHLEALLKQVTARGVDETMQEVVGHITEGVCRPLKVRLEQGILSEPGSVLLYKLSNLLKFYHHTISCIVGTSVASLLMTIEEMHILSKKMFFNSLSLHASRLMDKVELPPPDLGPTSSLTQTLALLREVLASHDSSVVPLDARQADFAQVLSCILDPLLQLCTVSASNLGTADMATYMVNSLYVMKTTLALFEFTDKRLEMLEFQIEAHLDTLINEQASFVLTRAGLSYIYSCVQQHSPEQGPLSNLPSMDSSSLKASMTQFDRYLSSPDTMVMSQLNFLLSAAIKDQIFNQSTELVCRAYGEVYTAVTSPANSYKDPDNLVPRSPQQVQALLS</sequence>
<evidence type="ECO:0000256" key="1">
    <source>
        <dbReference type="ARBA" id="ARBA00003627"/>
    </source>
</evidence>
<evidence type="ECO:0000313" key="15">
    <source>
        <dbReference type="Proteomes" id="UP000694557"/>
    </source>
</evidence>
<keyword evidence="9 11" id="KW-0472">Membrane</keyword>
<comment type="subcellular location">
    <subcellularLocation>
        <location evidence="2 11">Golgi apparatus membrane</location>
        <topology evidence="2 11">Peripheral membrane protein</topology>
    </subcellularLocation>
</comment>
<dbReference type="GO" id="GO:0017119">
    <property type="term" value="C:Golgi transport complex"/>
    <property type="evidence" value="ECO:0007669"/>
    <property type="project" value="UniProtKB-UniRule"/>
</dbReference>